<dbReference type="RefSeq" id="XP_028531217.1">
    <property type="nucleotide sequence ID" value="XM_028676278.1"/>
</dbReference>
<dbReference type="OMA" id="ELFMNIN"/>
<keyword evidence="1" id="KW-0812">Transmembrane</keyword>
<dbReference type="Proteomes" id="UP000220158">
    <property type="component" value="Unassembled WGS sequence"/>
</dbReference>
<proteinExistence type="predicted"/>
<organism evidence="2 3">
    <name type="scientific">Plasmodium relictum</name>
    <dbReference type="NCBI Taxonomy" id="85471"/>
    <lineage>
        <taxon>Eukaryota</taxon>
        <taxon>Sar</taxon>
        <taxon>Alveolata</taxon>
        <taxon>Apicomplexa</taxon>
        <taxon>Aconoidasida</taxon>
        <taxon>Haemosporida</taxon>
        <taxon>Plasmodiidae</taxon>
        <taxon>Plasmodium</taxon>
        <taxon>Plasmodium (Haemamoeba)</taxon>
    </lineage>
</organism>
<keyword evidence="3" id="KW-1185">Reference proteome</keyword>
<dbReference type="EMBL" id="CVMU01000336">
    <property type="protein sequence ID" value="CRG85009.1"/>
    <property type="molecule type" value="Genomic_DNA"/>
</dbReference>
<dbReference type="KEGG" id="prel:PRELSG_0003600"/>
<evidence type="ECO:0000256" key="1">
    <source>
        <dbReference type="SAM" id="Phobius"/>
    </source>
</evidence>
<evidence type="ECO:0000313" key="2">
    <source>
        <dbReference type="EMBL" id="CRG85009.1"/>
    </source>
</evidence>
<feature type="transmembrane region" description="Helical" evidence="1">
    <location>
        <begin position="6"/>
        <end position="25"/>
    </location>
</feature>
<name>A0A1J1GKS0_PLARL</name>
<keyword evidence="1" id="KW-1133">Transmembrane helix</keyword>
<dbReference type="VEuPathDB" id="PlasmoDB:PRELSG_0003600"/>
<reference evidence="2 3" key="1">
    <citation type="submission" date="2015-04" db="EMBL/GenBank/DDBJ databases">
        <authorList>
            <consortium name="Pathogen Informatics"/>
        </authorList>
    </citation>
    <scope>NUCLEOTIDE SEQUENCE [LARGE SCALE GENOMIC DNA]</scope>
    <source>
        <strain evidence="2 3">SGS1</strain>
    </source>
</reference>
<dbReference type="GeneID" id="39733945"/>
<sequence>MKVHSVLLYYFSVITVISVYFYGINQNYQRGFKLKFMKYKEIQWVRNLAESSIEEKGLADNSDVELVLKRELIGKNFDNLTIPFLNLTSVLLKDYDKILERKKNDLSYIYNTLISINSELSAFLKDSLADSKSHINKIFKDPNYFAELKSELYAYSRGNVILHVNENDVRLLINKKDGDEYLKRLHFNKDITLDLENSFDYFNELSEKNNIFSPKLDDAWNYQMHARLYLDESIGIFPLKYLYEYRYNSDNVKDESFAYFYIVMDSLLYEFHHHLFKDKKYDKNLEFFNRLFSKDKKDVGNFSETIDLEHLSSLVNSSNILLDELLIKKTSELFMNINIEPNTGIKKMIGFIAYILETDRSKNESMLENVKTWYGGKYENPILDNIYESFLQEKGDIEKSSDSFKEYVKTKYNIDVNSESIRSMVKILHSLSNEKEIKGIFGAIVHLLLCKKQLSEYSNFLELLKSKSKKSHTSSVVHISGDKSRDLVPKFMDLYERNRFFNKIYISDIGINRSLIELWKNAKKLSVLKRLVHLLNKELIKSKSTYFGSGKIKSVNKNVILFLLYSIKESEDIYDKYGLSKFF</sequence>
<keyword evidence="1" id="KW-0472">Membrane</keyword>
<protein>
    <submittedName>
        <fullName evidence="2">Fam-f protein</fullName>
    </submittedName>
</protein>
<dbReference type="OrthoDB" id="384111at2759"/>
<evidence type="ECO:0000313" key="3">
    <source>
        <dbReference type="Proteomes" id="UP000220158"/>
    </source>
</evidence>
<dbReference type="AlphaFoldDB" id="A0A1J1GKS0"/>
<accession>A0A1J1GKS0</accession>
<gene>
    <name evidence="2" type="ORF">PRELSG_0003600</name>
</gene>